<accession>A0A381SP94</accession>
<name>A0A381SP94_9ZZZZ</name>
<proteinExistence type="predicted"/>
<organism evidence="1">
    <name type="scientific">marine metagenome</name>
    <dbReference type="NCBI Taxonomy" id="408172"/>
    <lineage>
        <taxon>unclassified sequences</taxon>
        <taxon>metagenomes</taxon>
        <taxon>ecological metagenomes</taxon>
    </lineage>
</organism>
<sequence length="37" mass="4011">MKFKSEQLFILGTLLCGLVGTGNFIESICCSTSELIN</sequence>
<reference evidence="1" key="1">
    <citation type="submission" date="2018-05" db="EMBL/GenBank/DDBJ databases">
        <authorList>
            <person name="Lanie J.A."/>
            <person name="Ng W.-L."/>
            <person name="Kazmierczak K.M."/>
            <person name="Andrzejewski T.M."/>
            <person name="Davidsen T.M."/>
            <person name="Wayne K.J."/>
            <person name="Tettelin H."/>
            <person name="Glass J.I."/>
            <person name="Rusch D."/>
            <person name="Podicherti R."/>
            <person name="Tsui H.-C.T."/>
            <person name="Winkler M.E."/>
        </authorList>
    </citation>
    <scope>NUCLEOTIDE SEQUENCE</scope>
</reference>
<protein>
    <submittedName>
        <fullName evidence="1">Uncharacterized protein</fullName>
    </submittedName>
</protein>
<dbReference type="AlphaFoldDB" id="A0A381SP94"/>
<dbReference type="EMBL" id="UINC01003323">
    <property type="protein sequence ID" value="SVA05289.1"/>
    <property type="molecule type" value="Genomic_DNA"/>
</dbReference>
<evidence type="ECO:0000313" key="1">
    <source>
        <dbReference type="EMBL" id="SVA05289.1"/>
    </source>
</evidence>
<gene>
    <name evidence="1" type="ORF">METZ01_LOCUS58143</name>
</gene>